<proteinExistence type="predicted"/>
<evidence type="ECO:0000256" key="1">
    <source>
        <dbReference type="PROSITE-ProRule" id="PRU00175"/>
    </source>
</evidence>
<dbReference type="InterPro" id="IPR001841">
    <property type="entry name" value="Znf_RING"/>
</dbReference>
<feature type="domain" description="RING-type" evidence="3">
    <location>
        <begin position="102"/>
        <end position="144"/>
    </location>
</feature>
<evidence type="ECO:0000313" key="5">
    <source>
        <dbReference type="Proteomes" id="UP001396334"/>
    </source>
</evidence>
<keyword evidence="2" id="KW-0812">Transmembrane</keyword>
<reference evidence="4 5" key="1">
    <citation type="journal article" date="2024" name="G3 (Bethesda)">
        <title>Genome assembly of Hibiscus sabdariffa L. provides insights into metabolisms of medicinal natural products.</title>
        <authorList>
            <person name="Kim T."/>
        </authorList>
    </citation>
    <scope>NUCLEOTIDE SEQUENCE [LARGE SCALE GENOMIC DNA]</scope>
    <source>
        <strain evidence="4">TK-2024</strain>
        <tissue evidence="4">Old leaves</tissue>
    </source>
</reference>
<organism evidence="4 5">
    <name type="scientific">Hibiscus sabdariffa</name>
    <name type="common">roselle</name>
    <dbReference type="NCBI Taxonomy" id="183260"/>
    <lineage>
        <taxon>Eukaryota</taxon>
        <taxon>Viridiplantae</taxon>
        <taxon>Streptophyta</taxon>
        <taxon>Embryophyta</taxon>
        <taxon>Tracheophyta</taxon>
        <taxon>Spermatophyta</taxon>
        <taxon>Magnoliopsida</taxon>
        <taxon>eudicotyledons</taxon>
        <taxon>Gunneridae</taxon>
        <taxon>Pentapetalae</taxon>
        <taxon>rosids</taxon>
        <taxon>malvids</taxon>
        <taxon>Malvales</taxon>
        <taxon>Malvaceae</taxon>
        <taxon>Malvoideae</taxon>
        <taxon>Hibiscus</taxon>
    </lineage>
</organism>
<dbReference type="Gene3D" id="3.30.40.10">
    <property type="entry name" value="Zinc/RING finger domain, C3HC4 (zinc finger)"/>
    <property type="match status" value="1"/>
</dbReference>
<keyword evidence="2" id="KW-1133">Transmembrane helix</keyword>
<sequence>MTPPWEFLVGYILVGGGMVMLVLLFAVFECFSRNDELDLENWQRPVVEVVRSRINNEDLKNRLSERKPPQNRLDKTSMPTASRTVVRYRNGGEIELRYATDCVICLEVFKDGDSCRVLPICKHLYHRFCIDQWLVKNRHCPLCRGPDRTPSTLSH</sequence>
<keyword evidence="1" id="KW-0863">Zinc-finger</keyword>
<dbReference type="Proteomes" id="UP001396334">
    <property type="component" value="Unassembled WGS sequence"/>
</dbReference>
<evidence type="ECO:0000259" key="3">
    <source>
        <dbReference type="PROSITE" id="PS50089"/>
    </source>
</evidence>
<gene>
    <name evidence="4" type="ORF">V6N11_070507</name>
</gene>
<keyword evidence="2" id="KW-0472">Membrane</keyword>
<dbReference type="PROSITE" id="PS50089">
    <property type="entry name" value="ZF_RING_2"/>
    <property type="match status" value="1"/>
</dbReference>
<keyword evidence="5" id="KW-1185">Reference proteome</keyword>
<dbReference type="PANTHER" id="PTHR45676:SF159">
    <property type="entry name" value="RING-H2 FINGER PROTEIN ATL51"/>
    <property type="match status" value="1"/>
</dbReference>
<dbReference type="Pfam" id="PF13639">
    <property type="entry name" value="zf-RING_2"/>
    <property type="match status" value="1"/>
</dbReference>
<keyword evidence="1" id="KW-0479">Metal-binding</keyword>
<comment type="caution">
    <text evidence="4">The sequence shown here is derived from an EMBL/GenBank/DDBJ whole genome shotgun (WGS) entry which is preliminary data.</text>
</comment>
<dbReference type="CDD" id="cd16454">
    <property type="entry name" value="RING-H2_PA-TM-RING"/>
    <property type="match status" value="1"/>
</dbReference>
<dbReference type="SMART" id="SM00184">
    <property type="entry name" value="RING"/>
    <property type="match status" value="1"/>
</dbReference>
<evidence type="ECO:0000256" key="2">
    <source>
        <dbReference type="SAM" id="Phobius"/>
    </source>
</evidence>
<keyword evidence="1" id="KW-0862">Zinc</keyword>
<name>A0ABR2QFN6_9ROSI</name>
<dbReference type="InterPro" id="IPR013083">
    <property type="entry name" value="Znf_RING/FYVE/PHD"/>
</dbReference>
<feature type="transmembrane region" description="Helical" evidence="2">
    <location>
        <begin position="7"/>
        <end position="28"/>
    </location>
</feature>
<dbReference type="SUPFAM" id="SSF57850">
    <property type="entry name" value="RING/U-box"/>
    <property type="match status" value="1"/>
</dbReference>
<accession>A0ABR2QFN6</accession>
<protein>
    <recommendedName>
        <fullName evidence="3">RING-type domain-containing protein</fullName>
    </recommendedName>
</protein>
<dbReference type="EMBL" id="JBBPBN010000040">
    <property type="protein sequence ID" value="KAK8999334.1"/>
    <property type="molecule type" value="Genomic_DNA"/>
</dbReference>
<dbReference type="PANTHER" id="PTHR45676">
    <property type="entry name" value="RING-H2 FINGER PROTEIN ATL51-RELATED"/>
    <property type="match status" value="1"/>
</dbReference>
<evidence type="ECO:0000313" key="4">
    <source>
        <dbReference type="EMBL" id="KAK8999334.1"/>
    </source>
</evidence>